<evidence type="ECO:0000256" key="1">
    <source>
        <dbReference type="ARBA" id="ARBA00003294"/>
    </source>
</evidence>
<evidence type="ECO:0000256" key="6">
    <source>
        <dbReference type="ARBA" id="ARBA00022605"/>
    </source>
</evidence>
<sequence length="297" mass="31206">MTSTPTFGRVLTAMVTPMHPDGSIDLDGVQKVARHLVEHGHDGIVVNGTTGESATVDDPEKIEALRAVVDAVGDQAMIVAGAGTNDTRHSVRLAQQSMEAGADALLVVTPYYNMPTPAGIVEHTRTVAATTDAPVLLYDIPHRTGRALTLEILTELAKVDNIVGVKDAKCDLWFATTAMAETGLEWYSGADEFNLPLLAIGALGVVSVVGHVAGDDYRAMVDAVLAGDLAKAQDIHRRLIPVVNALMSTSQGGIMAKAALVELGVIDSATVRLPYVASTEDHLAKLRSGLQASGITR</sequence>
<evidence type="ECO:0000256" key="2">
    <source>
        <dbReference type="ARBA" id="ARBA00005120"/>
    </source>
</evidence>
<feature type="site" description="Part of a proton relay during catalysis" evidence="12">
    <location>
        <position position="49"/>
    </location>
</feature>
<dbReference type="Pfam" id="PF00701">
    <property type="entry name" value="DHDPS"/>
    <property type="match status" value="1"/>
</dbReference>
<evidence type="ECO:0000256" key="9">
    <source>
        <dbReference type="ARBA" id="ARBA00023239"/>
    </source>
</evidence>
<evidence type="ECO:0000256" key="5">
    <source>
        <dbReference type="ARBA" id="ARBA00022490"/>
    </source>
</evidence>
<keyword evidence="10 12" id="KW-0704">Schiff base</keyword>
<keyword evidence="15" id="KW-1185">Reference proteome</keyword>
<evidence type="ECO:0000313" key="14">
    <source>
        <dbReference type="EMBL" id="GMA20151.1"/>
    </source>
</evidence>
<evidence type="ECO:0000256" key="11">
    <source>
        <dbReference type="ARBA" id="ARBA00047836"/>
    </source>
</evidence>
<keyword evidence="5 12" id="KW-0963">Cytoplasm</keyword>
<feature type="binding site" evidence="12">
    <location>
        <position position="206"/>
    </location>
    <ligand>
        <name>pyruvate</name>
        <dbReference type="ChEBI" id="CHEBI:15361"/>
    </ligand>
</feature>
<feature type="site" description="Part of a proton relay during catalysis" evidence="12">
    <location>
        <position position="112"/>
    </location>
</feature>
<comment type="caution">
    <text evidence="14">The sequence shown here is derived from an EMBL/GenBank/DDBJ whole genome shotgun (WGS) entry which is preliminary data.</text>
</comment>
<keyword evidence="9 12" id="KW-0456">Lyase</keyword>
<dbReference type="InterPro" id="IPR013785">
    <property type="entry name" value="Aldolase_TIM"/>
</dbReference>
<dbReference type="EC" id="4.3.3.7" evidence="4 12"/>
<comment type="subunit">
    <text evidence="12">Homotetramer; dimer of dimers.</text>
</comment>
<dbReference type="PIRSF" id="PIRSF001365">
    <property type="entry name" value="DHDPS"/>
    <property type="match status" value="1"/>
</dbReference>
<evidence type="ECO:0000313" key="15">
    <source>
        <dbReference type="Proteomes" id="UP001157109"/>
    </source>
</evidence>
<dbReference type="PROSITE" id="PS00665">
    <property type="entry name" value="DHDPS_1"/>
    <property type="match status" value="1"/>
</dbReference>
<proteinExistence type="inferred from homology"/>
<feature type="active site" description="Proton donor/acceptor" evidence="12">
    <location>
        <position position="138"/>
    </location>
</feature>
<evidence type="ECO:0000256" key="7">
    <source>
        <dbReference type="ARBA" id="ARBA00022915"/>
    </source>
</evidence>
<dbReference type="InterPro" id="IPR005263">
    <property type="entry name" value="DapA"/>
</dbReference>
<dbReference type="HAMAP" id="MF_00418">
    <property type="entry name" value="DapA"/>
    <property type="match status" value="1"/>
</dbReference>
<gene>
    <name evidence="14" type="primary">dapA2</name>
    <name evidence="12" type="synonym">dapA</name>
    <name evidence="14" type="ORF">GCM10025862_21720</name>
</gene>
<accession>A0ABQ6HP38</accession>
<dbReference type="PRINTS" id="PR00146">
    <property type="entry name" value="DHPICSNTHASE"/>
</dbReference>
<name>A0ABQ6HP38_9MICO</name>
<evidence type="ECO:0000256" key="10">
    <source>
        <dbReference type="ARBA" id="ARBA00023270"/>
    </source>
</evidence>
<evidence type="ECO:0000256" key="3">
    <source>
        <dbReference type="ARBA" id="ARBA00007592"/>
    </source>
</evidence>
<comment type="subcellular location">
    <subcellularLocation>
        <location evidence="12">Cytoplasm</location>
    </subcellularLocation>
</comment>
<evidence type="ECO:0000256" key="12">
    <source>
        <dbReference type="HAMAP-Rule" id="MF_00418"/>
    </source>
</evidence>
<reference evidence="15" key="1">
    <citation type="journal article" date="2019" name="Int. J. Syst. Evol. Microbiol.">
        <title>The Global Catalogue of Microorganisms (GCM) 10K type strain sequencing project: providing services to taxonomists for standard genome sequencing and annotation.</title>
        <authorList>
            <consortium name="The Broad Institute Genomics Platform"/>
            <consortium name="The Broad Institute Genome Sequencing Center for Infectious Disease"/>
            <person name="Wu L."/>
            <person name="Ma J."/>
        </authorList>
    </citation>
    <scope>NUCLEOTIDE SEQUENCE [LARGE SCALE GENOMIC DNA]</scope>
    <source>
        <strain evidence="15">NBRC 105830</strain>
    </source>
</reference>
<dbReference type="RefSeq" id="WP_241444949.1">
    <property type="nucleotide sequence ID" value="NZ_BSUJ01000001.1"/>
</dbReference>
<keyword evidence="7 12" id="KW-0220">Diaminopimelate biosynthesis</keyword>
<dbReference type="InterPro" id="IPR020625">
    <property type="entry name" value="Schiff_base-form_aldolases_AS"/>
</dbReference>
<keyword evidence="8 12" id="KW-0457">Lysine biosynthesis</keyword>
<dbReference type="PANTHER" id="PTHR12128">
    <property type="entry name" value="DIHYDRODIPICOLINATE SYNTHASE"/>
    <property type="match status" value="1"/>
</dbReference>
<dbReference type="CDD" id="cd00950">
    <property type="entry name" value="DHDPS"/>
    <property type="match status" value="1"/>
</dbReference>
<dbReference type="Gene3D" id="3.20.20.70">
    <property type="entry name" value="Aldolase class I"/>
    <property type="match status" value="1"/>
</dbReference>
<dbReference type="Proteomes" id="UP001157109">
    <property type="component" value="Unassembled WGS sequence"/>
</dbReference>
<dbReference type="PANTHER" id="PTHR12128:SF66">
    <property type="entry name" value="4-HYDROXY-2-OXOGLUTARATE ALDOLASE, MITOCHONDRIAL"/>
    <property type="match status" value="1"/>
</dbReference>
<comment type="catalytic activity">
    <reaction evidence="11 12">
        <text>L-aspartate 4-semialdehyde + pyruvate = (2S,4S)-4-hydroxy-2,3,4,5-tetrahydrodipicolinate + H2O + H(+)</text>
        <dbReference type="Rhea" id="RHEA:34171"/>
        <dbReference type="ChEBI" id="CHEBI:15361"/>
        <dbReference type="ChEBI" id="CHEBI:15377"/>
        <dbReference type="ChEBI" id="CHEBI:15378"/>
        <dbReference type="ChEBI" id="CHEBI:67139"/>
        <dbReference type="ChEBI" id="CHEBI:537519"/>
        <dbReference type="EC" id="4.3.3.7"/>
    </reaction>
</comment>
<dbReference type="InterPro" id="IPR020624">
    <property type="entry name" value="Schiff_base-form_aldolases_CS"/>
</dbReference>
<dbReference type="InterPro" id="IPR002220">
    <property type="entry name" value="DapA-like"/>
</dbReference>
<dbReference type="SMART" id="SM01130">
    <property type="entry name" value="DHDPS"/>
    <property type="match status" value="1"/>
</dbReference>
<dbReference type="NCBIfam" id="TIGR00674">
    <property type="entry name" value="dapA"/>
    <property type="match status" value="1"/>
</dbReference>
<comment type="function">
    <text evidence="1 12">Catalyzes the condensation of (S)-aspartate-beta-semialdehyde [(S)-ASA] and pyruvate to 4-hydroxy-tetrahydrodipicolinate (HTPA).</text>
</comment>
<comment type="pathway">
    <text evidence="2 12">Amino-acid biosynthesis; L-lysine biosynthesis via DAP pathway; (S)-tetrahydrodipicolinate from L-aspartate: step 3/4.</text>
</comment>
<dbReference type="SUPFAM" id="SSF51569">
    <property type="entry name" value="Aldolase"/>
    <property type="match status" value="1"/>
</dbReference>
<comment type="similarity">
    <text evidence="3 12 13">Belongs to the DapA family.</text>
</comment>
<protein>
    <recommendedName>
        <fullName evidence="4 12">4-hydroxy-tetrahydrodipicolinate synthase</fullName>
        <shortName evidence="12">HTPA synthase</shortName>
        <ecNumber evidence="4 12">4.3.3.7</ecNumber>
    </recommendedName>
</protein>
<comment type="caution">
    <text evidence="12">Was originally thought to be a dihydrodipicolinate synthase (DHDPS), catalyzing the condensation of (S)-aspartate-beta-semialdehyde [(S)-ASA] and pyruvate to dihydrodipicolinate (DHDP). However, it was shown in E.coli that the product of the enzymatic reaction is not dihydrodipicolinate but in fact (4S)-4-hydroxy-2,3,4,5-tetrahydro-(2S)-dipicolinic acid (HTPA), and that the consecutive dehydration reaction leading to DHDP is not spontaneous but catalyzed by DapB.</text>
</comment>
<keyword evidence="6 12" id="KW-0028">Amino-acid biosynthesis</keyword>
<dbReference type="EMBL" id="BSUJ01000001">
    <property type="protein sequence ID" value="GMA20151.1"/>
    <property type="molecule type" value="Genomic_DNA"/>
</dbReference>
<feature type="binding site" evidence="12">
    <location>
        <position position="50"/>
    </location>
    <ligand>
        <name>pyruvate</name>
        <dbReference type="ChEBI" id="CHEBI:15361"/>
    </ligand>
</feature>
<feature type="active site" description="Schiff-base intermediate with substrate" evidence="12">
    <location>
        <position position="166"/>
    </location>
</feature>
<dbReference type="PROSITE" id="PS00666">
    <property type="entry name" value="DHDPS_2"/>
    <property type="match status" value="1"/>
</dbReference>
<evidence type="ECO:0000256" key="8">
    <source>
        <dbReference type="ARBA" id="ARBA00023154"/>
    </source>
</evidence>
<organism evidence="14 15">
    <name type="scientific">Arsenicicoccus piscis</name>
    <dbReference type="NCBI Taxonomy" id="673954"/>
    <lineage>
        <taxon>Bacteria</taxon>
        <taxon>Bacillati</taxon>
        <taxon>Actinomycetota</taxon>
        <taxon>Actinomycetes</taxon>
        <taxon>Micrococcales</taxon>
        <taxon>Intrasporangiaceae</taxon>
        <taxon>Arsenicicoccus</taxon>
    </lineage>
</organism>
<evidence type="ECO:0000256" key="4">
    <source>
        <dbReference type="ARBA" id="ARBA00012086"/>
    </source>
</evidence>
<evidence type="ECO:0000256" key="13">
    <source>
        <dbReference type="PIRNR" id="PIRNR001365"/>
    </source>
</evidence>